<dbReference type="SUPFAM" id="SSF52949">
    <property type="entry name" value="Macro domain-like"/>
    <property type="match status" value="1"/>
</dbReference>
<dbReference type="InterPro" id="IPR043472">
    <property type="entry name" value="Macro_dom-like"/>
</dbReference>
<organism evidence="4 5">
    <name type="scientific">Rhodopseudomonas pentothenatexigens</name>
    <dbReference type="NCBI Taxonomy" id="999699"/>
    <lineage>
        <taxon>Bacteria</taxon>
        <taxon>Pseudomonadati</taxon>
        <taxon>Pseudomonadota</taxon>
        <taxon>Alphaproteobacteria</taxon>
        <taxon>Hyphomicrobiales</taxon>
        <taxon>Nitrobacteraceae</taxon>
        <taxon>Rhodopseudomonas</taxon>
    </lineage>
</organism>
<evidence type="ECO:0000313" key="6">
    <source>
        <dbReference type="Proteomes" id="UP000256343"/>
    </source>
</evidence>
<gene>
    <name evidence="3" type="ORF">BJ125_10119</name>
    <name evidence="4" type="ORF">SAMN05892882_10119</name>
</gene>
<evidence type="ECO:0000259" key="2">
    <source>
        <dbReference type="PROSITE" id="PS51154"/>
    </source>
</evidence>
<feature type="domain" description="Macro" evidence="2">
    <location>
        <begin position="1"/>
        <end position="151"/>
    </location>
</feature>
<dbReference type="RefSeq" id="WP_114356096.1">
    <property type="nucleotide sequence ID" value="NZ_QRDT01000001.1"/>
</dbReference>
<dbReference type="EMBL" id="QRDT01000001">
    <property type="protein sequence ID" value="RED42304.1"/>
    <property type="molecule type" value="Genomic_DNA"/>
</dbReference>
<dbReference type="InterPro" id="IPR002589">
    <property type="entry name" value="Macro_dom"/>
</dbReference>
<dbReference type="PROSITE" id="PS51154">
    <property type="entry name" value="MACRO"/>
    <property type="match status" value="1"/>
</dbReference>
<name>A0A336JGK8_9BRAD</name>
<evidence type="ECO:0000313" key="3">
    <source>
        <dbReference type="EMBL" id="RED42304.1"/>
    </source>
</evidence>
<protein>
    <submittedName>
        <fullName evidence="4">O-acetyl-ADP-ribose deacetylase (Regulator of RNase III)</fullName>
    </submittedName>
</protein>
<dbReference type="GO" id="GO:0140291">
    <property type="term" value="P:peptidyl-glutamate ADP-deribosylation"/>
    <property type="evidence" value="ECO:0007669"/>
    <property type="project" value="TreeGrafter"/>
</dbReference>
<proteinExistence type="predicted"/>
<dbReference type="CDD" id="cd02901">
    <property type="entry name" value="Macro_Poa1p-like"/>
    <property type="match status" value="1"/>
</dbReference>
<reference evidence="4 5" key="1">
    <citation type="submission" date="2017-08" db="EMBL/GenBank/DDBJ databases">
        <authorList>
            <person name="de Groot N.N."/>
        </authorList>
    </citation>
    <scope>NUCLEOTIDE SEQUENCE [LARGE SCALE GENOMIC DNA]</scope>
    <source>
        <strain evidence="4 5">JA575</strain>
    </source>
</reference>
<evidence type="ECO:0000313" key="4">
    <source>
        <dbReference type="EMBL" id="SSW88905.1"/>
    </source>
</evidence>
<keyword evidence="6" id="KW-1185">Reference proteome</keyword>
<dbReference type="EMBL" id="UFQQ01000001">
    <property type="protein sequence ID" value="SSW88905.1"/>
    <property type="molecule type" value="Genomic_DNA"/>
</dbReference>
<dbReference type="Proteomes" id="UP000256343">
    <property type="component" value="Unassembled WGS sequence"/>
</dbReference>
<evidence type="ECO:0000256" key="1">
    <source>
        <dbReference type="ARBA" id="ARBA00035885"/>
    </source>
</evidence>
<dbReference type="SMART" id="SM00506">
    <property type="entry name" value="A1pp"/>
    <property type="match status" value="1"/>
</dbReference>
<dbReference type="Proteomes" id="UP000252631">
    <property type="component" value="Unassembled WGS sequence"/>
</dbReference>
<reference evidence="3 6" key="2">
    <citation type="submission" date="2018-07" db="EMBL/GenBank/DDBJ databases">
        <title>Genomic Encyclopedia of Archaeal and Bacterial Type Strains, Phase II (KMG-II): from individual species to whole genera.</title>
        <authorList>
            <person name="Goeker M."/>
        </authorList>
    </citation>
    <scope>NUCLEOTIDE SEQUENCE [LARGE SCALE GENOMIC DNA]</scope>
    <source>
        <strain evidence="3 6">JA575</strain>
    </source>
</reference>
<sequence length="368" mass="41312">MFSALIGDLFESRAQTLVNTVNCVGVMGKGVAEQFKRRFPAMFEDYKARCARGEVRLGEPYLFCDLSGARIINFPTKDHWRSPSRLVDVERGLDHLAAHAAGWGITSLAMPPLGCGNGGLEWADVAPLIFSKLADLPIEIELYAPYGTPRQQLTRDFLAAPPQSSLDSKGRKPDPLKPEWVVLMEVLRELEAQPYATPVGRTIFQKICYVVTEMGVPTGFRFGKGSYGPFSDDVKPALRDFANRNWLNEQQLGRMIALRVAPEYESDRGRFQELIARYKGKIDKAVDLFSRIKSTEQAEEVLTVFFAARELKQSKGDVAEQELYDYILSWKKSWQTDDKKQAVASAIRNLVLLGWLRLTISDSLPEAA</sequence>
<comment type="catalytic activity">
    <reaction evidence="1">
        <text>an N-(ADP-alpha-D-ribosyl)-thymidine in DNA + H2O = a thymidine in DNA + ADP-D-ribose</text>
        <dbReference type="Rhea" id="RHEA:71655"/>
        <dbReference type="Rhea" id="RHEA-COMP:13556"/>
        <dbReference type="Rhea" id="RHEA-COMP:18051"/>
        <dbReference type="ChEBI" id="CHEBI:15377"/>
        <dbReference type="ChEBI" id="CHEBI:57967"/>
        <dbReference type="ChEBI" id="CHEBI:137386"/>
        <dbReference type="ChEBI" id="CHEBI:191199"/>
    </reaction>
    <physiologicalReaction direction="left-to-right" evidence="1">
        <dbReference type="Rhea" id="RHEA:71656"/>
    </physiologicalReaction>
</comment>
<dbReference type="InterPro" id="IPR050892">
    <property type="entry name" value="ADP-ribose_metab_enzymes"/>
</dbReference>
<dbReference type="PANTHER" id="PTHR12521">
    <property type="entry name" value="PROTEIN C6ORF130"/>
    <property type="match status" value="1"/>
</dbReference>
<accession>A0A336JGK8</accession>
<dbReference type="OrthoDB" id="9780211at2"/>
<dbReference type="Gene3D" id="3.40.220.10">
    <property type="entry name" value="Leucine Aminopeptidase, subunit E, domain 1"/>
    <property type="match status" value="1"/>
</dbReference>
<dbReference type="Pfam" id="PF01661">
    <property type="entry name" value="Macro"/>
    <property type="match status" value="1"/>
</dbReference>
<dbReference type="PANTHER" id="PTHR12521:SF0">
    <property type="entry name" value="ADP-RIBOSE GLYCOHYDROLASE OARD1"/>
    <property type="match status" value="1"/>
</dbReference>
<evidence type="ECO:0000313" key="5">
    <source>
        <dbReference type="Proteomes" id="UP000252631"/>
    </source>
</evidence>
<dbReference type="AlphaFoldDB" id="A0A336JGK8"/>